<dbReference type="GeneID" id="30984930"/>
<dbReference type="PIRSF" id="PIRSF005198">
    <property type="entry name" value="Antiviral_helicase_SKI2"/>
    <property type="match status" value="1"/>
</dbReference>
<dbReference type="PROSITE" id="PS51194">
    <property type="entry name" value="HELICASE_CTER"/>
    <property type="match status" value="1"/>
</dbReference>
<dbReference type="InterPro" id="IPR014001">
    <property type="entry name" value="Helicase_ATP-bd"/>
</dbReference>
<keyword evidence="6 12" id="KW-0347">Helicase</keyword>
<dbReference type="InterPro" id="IPR027417">
    <property type="entry name" value="P-loop_NTPase"/>
</dbReference>
<evidence type="ECO:0000313" key="13">
    <source>
        <dbReference type="Proteomes" id="UP000094285"/>
    </source>
</evidence>
<dbReference type="OrthoDB" id="64767at2759"/>
<dbReference type="FunFam" id="3.40.50.300:FF:000354">
    <property type="entry name" value="ATP-dependent RNA helicase SKI2"/>
    <property type="match status" value="1"/>
</dbReference>
<dbReference type="FunFam" id="3.40.50.300:FF:000987">
    <property type="entry name" value="DEAD/DEAH box RNA helicase"/>
    <property type="match status" value="1"/>
</dbReference>
<dbReference type="PANTHER" id="PTHR12131">
    <property type="entry name" value="ATP-DEPENDENT RNA AND DNA HELICASE"/>
    <property type="match status" value="1"/>
</dbReference>
<keyword evidence="5" id="KW-0378">Hydrolase</keyword>
<dbReference type="Pfam" id="PF21409">
    <property type="entry name" value="Ski2_beta-barrel"/>
    <property type="match status" value="1"/>
</dbReference>
<evidence type="ECO:0000256" key="8">
    <source>
        <dbReference type="ARBA" id="ARBA00022884"/>
    </source>
</evidence>
<dbReference type="Gene3D" id="1.10.3380.30">
    <property type="match status" value="2"/>
</dbReference>
<accession>A0A1E4SLL4</accession>
<evidence type="ECO:0000256" key="9">
    <source>
        <dbReference type="SAM" id="MobiDB-lite"/>
    </source>
</evidence>
<dbReference type="Pfam" id="PF21408">
    <property type="entry name" value="MTR4-like_stalk"/>
    <property type="match status" value="1"/>
</dbReference>
<dbReference type="SMART" id="SM00490">
    <property type="entry name" value="HELICc"/>
    <property type="match status" value="1"/>
</dbReference>
<comment type="similarity">
    <text evidence="2">Belongs to the helicase family. SKI2 subfamily.</text>
</comment>
<dbReference type="InterPro" id="IPR050699">
    <property type="entry name" value="RNA-DNA_Helicase"/>
</dbReference>
<dbReference type="GO" id="GO:0016787">
    <property type="term" value="F:hydrolase activity"/>
    <property type="evidence" value="ECO:0007669"/>
    <property type="project" value="UniProtKB-KW"/>
</dbReference>
<dbReference type="GO" id="GO:0005524">
    <property type="term" value="F:ATP binding"/>
    <property type="evidence" value="ECO:0007669"/>
    <property type="project" value="UniProtKB-KW"/>
</dbReference>
<keyword evidence="7" id="KW-0067">ATP-binding</keyword>
<dbReference type="RefSeq" id="XP_020065409.1">
    <property type="nucleotide sequence ID" value="XM_020210794.1"/>
</dbReference>
<dbReference type="SMART" id="SM00487">
    <property type="entry name" value="DEXDc"/>
    <property type="match status" value="1"/>
</dbReference>
<dbReference type="GO" id="GO:0070481">
    <property type="term" value="P:nuclear-transcribed mRNA catabolic process, non-stop decay"/>
    <property type="evidence" value="ECO:0007669"/>
    <property type="project" value="EnsemblFungi"/>
</dbReference>
<evidence type="ECO:0000256" key="4">
    <source>
        <dbReference type="ARBA" id="ARBA00022741"/>
    </source>
</evidence>
<dbReference type="EMBL" id="KV453911">
    <property type="protein sequence ID" value="ODV80287.1"/>
    <property type="molecule type" value="Genomic_DNA"/>
</dbReference>
<reference evidence="13" key="1">
    <citation type="submission" date="2016-05" db="EMBL/GenBank/DDBJ databases">
        <title>Comparative genomics of biotechnologically important yeasts.</title>
        <authorList>
            <consortium name="DOE Joint Genome Institute"/>
            <person name="Riley R."/>
            <person name="Haridas S."/>
            <person name="Wolfe K.H."/>
            <person name="Lopes M.R."/>
            <person name="Hittinger C.T."/>
            <person name="Goker M."/>
            <person name="Salamov A."/>
            <person name="Wisecaver J."/>
            <person name="Long T.M."/>
            <person name="Aerts A.L."/>
            <person name="Barry K."/>
            <person name="Choi C."/>
            <person name="Clum A."/>
            <person name="Coughlan A.Y."/>
            <person name="Deshpande S."/>
            <person name="Douglass A.P."/>
            <person name="Hanson S.J."/>
            <person name="Klenk H.-P."/>
            <person name="Labutti K."/>
            <person name="Lapidus A."/>
            <person name="Lindquist E."/>
            <person name="Lipzen A."/>
            <person name="Meier-Kolthoff J.P."/>
            <person name="Ohm R.A."/>
            <person name="Otillar R.P."/>
            <person name="Pangilinan J."/>
            <person name="Peng Y."/>
            <person name="Rokas A."/>
            <person name="Rosa C.A."/>
            <person name="Scheuner C."/>
            <person name="Sibirny A.A."/>
            <person name="Slot J.C."/>
            <person name="Stielow J.B."/>
            <person name="Sun H."/>
            <person name="Kurtzman C.P."/>
            <person name="Blackwell M."/>
            <person name="Grigoriev I.V."/>
            <person name="Jeffries T.W."/>
        </authorList>
    </citation>
    <scope>NUCLEOTIDE SEQUENCE [LARGE SCALE GENOMIC DNA]</scope>
    <source>
        <strain evidence="13">NRRL Y-17324</strain>
    </source>
</reference>
<dbReference type="InterPro" id="IPR012961">
    <property type="entry name" value="Ski2/MTR4_C"/>
</dbReference>
<evidence type="ECO:0000256" key="5">
    <source>
        <dbReference type="ARBA" id="ARBA00022801"/>
    </source>
</evidence>
<dbReference type="InterPro" id="IPR040801">
    <property type="entry name" value="Ski2_N"/>
</dbReference>
<dbReference type="PANTHER" id="PTHR12131:SF1">
    <property type="entry name" value="ATP-DEPENDENT RNA HELICASE SUPV3L1, MITOCHONDRIAL-RELATED"/>
    <property type="match status" value="1"/>
</dbReference>
<sequence>MDITTELLSPSNELTWDILDLVHENPTVIKSKIYESLLNTPSSISRTAIRFKRSGISGGITGYKEEIRLDEVDNANSANSLSINRKYTSKSESIKGKTSFLPFQPGGLLDHAQKGKPPKDEAAFLHKSELGLFDIPQGLTRGLNIPDNLAQSENITQLGQDSNEDEEINDENIEGSTALVESEETNQSLSTPFDASEIDGIVPVDYSALRNSMKKDIETKRNWAHVVDLDHKLDNFHELVPNMAREWPFELDTFQKEAVYHLEKGDSVFVAAHTSAGKTVVAEYAIAMATRNMTKTIYTSPIKALSNQKFRDFKETFKDVDIGLITGDVQINPDANCLIMTTEILRSMLYRGADLIRDVEFVIFDEVHYVNDVDRGVVWEEVIIMLPDHVKYILLSATVPNTFEFANWVGRTKQKDIYVISTPKRPVPLEIFISAKNEMFKVVDSQRRFLEGEFKKHKDLLEYGKNGPPKAVMGSGSRGGPGGSARGGNRGGRGSSTRGANRGGGQSRGNFLGNSGGRFQQDGPNKNTWISLVQYLKNHTLLPAVIFVFSKKKCEQYADTLTSVDFCTAREKSEIHMFIDRAVSRLKKEDRELPQILKIRDMLSRGIAVHHGGLLPIVKECIEILFAKTLVKVLFATETFAMGLNLPTRTVVFSSTRKHDGRGFRNLLPGEFTQMSGRAGRRGLDDTGTVIVMAYNQPLSPFDFKEVTLGTPTKLLSQFRLTYNMILNLLRIEALRVEEMIKHSFSENSTQVLMPENQKKVEQLSLELSKVKISSVSDADLQELQETYALVDEYEQVYEEIIRTILDLPITRNNSLKIGRMVCFRDKNDALRIGFILKPNDSDGMMIVTFDHGSLYNSVSSKCKLPYIPLAEYLKKHFKRIEFNGGLRVESVPLAKIHFICKYALKVPLVKILNNDPQAIEEAKELIKIIVKLQNRWEELEFANVSQIAFYELITKKDELLNKLANSPVLLTEGFRQQYAELRSKHLIEKEIERLKKALSDENLDLLPDYEQRLDVLHSLGFIDDNQNVVLKGRVACEVNSGWELIITELVLDNFLADFEAEEIVALLSCFVYEGRTNEEEPICLTPRLEKGKKRIMEITGKLLKVYSDKQVLLTSEEEEFMERKRFALVNVVYEWARGLSFNEIMQISVEAEGTIVRVITRLDEICREVKNAALIVGDTSLHAKMNEAQEKIKRDIVFCASLYL</sequence>
<evidence type="ECO:0000256" key="1">
    <source>
        <dbReference type="ARBA" id="ARBA00004496"/>
    </source>
</evidence>
<dbReference type="GO" id="GO:0003723">
    <property type="term" value="F:RNA binding"/>
    <property type="evidence" value="ECO:0007669"/>
    <property type="project" value="UniProtKB-KW"/>
</dbReference>
<keyword evidence="4" id="KW-0547">Nucleotide-binding</keyword>
<dbReference type="STRING" id="984487.A0A1E4SLL4"/>
<feature type="compositionally biased region" description="Gly residues" evidence="9">
    <location>
        <begin position="476"/>
        <end position="494"/>
    </location>
</feature>
<feature type="domain" description="Helicase C-terminal" evidence="11">
    <location>
        <begin position="531"/>
        <end position="738"/>
    </location>
</feature>
<dbReference type="Pfam" id="PF00270">
    <property type="entry name" value="DEAD"/>
    <property type="match status" value="1"/>
</dbReference>
<dbReference type="GO" id="GO:0070478">
    <property type="term" value="P:nuclear-transcribed mRNA catabolic process, 3'-5' exonucleolytic nonsense-mediated decay"/>
    <property type="evidence" value="ECO:0007669"/>
    <property type="project" value="EnsemblFungi"/>
</dbReference>
<evidence type="ECO:0000313" key="12">
    <source>
        <dbReference type="EMBL" id="ODV80287.1"/>
    </source>
</evidence>
<evidence type="ECO:0000259" key="10">
    <source>
        <dbReference type="PROSITE" id="PS51192"/>
    </source>
</evidence>
<dbReference type="InterPro" id="IPR011545">
    <property type="entry name" value="DEAD/DEAH_box_helicase_dom"/>
</dbReference>
<evidence type="ECO:0000256" key="7">
    <source>
        <dbReference type="ARBA" id="ARBA00022840"/>
    </source>
</evidence>
<dbReference type="GO" id="GO:0055087">
    <property type="term" value="C:Ski complex"/>
    <property type="evidence" value="ECO:0007669"/>
    <property type="project" value="EnsemblFungi"/>
</dbReference>
<organism evidence="12 13">
    <name type="scientific">Suhomyces tanzawaensis NRRL Y-17324</name>
    <dbReference type="NCBI Taxonomy" id="984487"/>
    <lineage>
        <taxon>Eukaryota</taxon>
        <taxon>Fungi</taxon>
        <taxon>Dikarya</taxon>
        <taxon>Ascomycota</taxon>
        <taxon>Saccharomycotina</taxon>
        <taxon>Pichiomycetes</taxon>
        <taxon>Debaryomycetaceae</taxon>
        <taxon>Suhomyces</taxon>
    </lineage>
</organism>
<keyword evidence="8" id="KW-0694">RNA-binding</keyword>
<dbReference type="SMART" id="SM01142">
    <property type="entry name" value="DSHCT"/>
    <property type="match status" value="1"/>
</dbReference>
<evidence type="ECO:0000256" key="3">
    <source>
        <dbReference type="ARBA" id="ARBA00022490"/>
    </source>
</evidence>
<dbReference type="SUPFAM" id="SSF52540">
    <property type="entry name" value="P-loop containing nucleoside triphosphate hydrolases"/>
    <property type="match status" value="1"/>
</dbReference>
<dbReference type="Pfam" id="PF00271">
    <property type="entry name" value="Helicase_C"/>
    <property type="match status" value="1"/>
</dbReference>
<dbReference type="Gene3D" id="3.40.50.300">
    <property type="entry name" value="P-loop containing nucleotide triphosphate hydrolases"/>
    <property type="match status" value="2"/>
</dbReference>
<comment type="subcellular location">
    <subcellularLocation>
        <location evidence="1">Cytoplasm</location>
    </subcellularLocation>
</comment>
<dbReference type="InterPro" id="IPR016438">
    <property type="entry name" value="SKI2-like"/>
</dbReference>
<name>A0A1E4SLL4_9ASCO</name>
<dbReference type="Pfam" id="PF17911">
    <property type="entry name" value="Ski2_N"/>
    <property type="match status" value="1"/>
</dbReference>
<keyword evidence="3" id="KW-0963">Cytoplasm</keyword>
<dbReference type="InterPro" id="IPR048727">
    <property type="entry name" value="Ski2_beta-barrel"/>
</dbReference>
<feature type="domain" description="Helicase ATP-binding" evidence="10">
    <location>
        <begin position="259"/>
        <end position="417"/>
    </location>
</feature>
<dbReference type="Proteomes" id="UP000094285">
    <property type="component" value="Unassembled WGS sequence"/>
</dbReference>
<dbReference type="PROSITE" id="PS51192">
    <property type="entry name" value="HELICASE_ATP_BIND_1"/>
    <property type="match status" value="1"/>
</dbReference>
<dbReference type="InterPro" id="IPR001650">
    <property type="entry name" value="Helicase_C-like"/>
</dbReference>
<gene>
    <name evidence="12" type="ORF">CANTADRAFT_5935</name>
</gene>
<dbReference type="CDD" id="cd18795">
    <property type="entry name" value="SF2_C_Ski2"/>
    <property type="match status" value="1"/>
</dbReference>
<dbReference type="AlphaFoldDB" id="A0A1E4SLL4"/>
<evidence type="ECO:0000256" key="2">
    <source>
        <dbReference type="ARBA" id="ARBA00010140"/>
    </source>
</evidence>
<dbReference type="Pfam" id="PF08148">
    <property type="entry name" value="DSHCT"/>
    <property type="match status" value="1"/>
</dbReference>
<proteinExistence type="inferred from homology"/>
<keyword evidence="13" id="KW-1185">Reference proteome</keyword>
<dbReference type="GO" id="GO:0003724">
    <property type="term" value="F:RNA helicase activity"/>
    <property type="evidence" value="ECO:0007669"/>
    <property type="project" value="InterPro"/>
</dbReference>
<feature type="region of interest" description="Disordered" evidence="9">
    <location>
        <begin position="461"/>
        <end position="523"/>
    </location>
</feature>
<dbReference type="FunFam" id="1.10.3380.30:FF:000001">
    <property type="entry name" value="Ski2 ATP-dependent RNA helicase"/>
    <property type="match status" value="1"/>
</dbReference>
<protein>
    <submittedName>
        <fullName evidence="12">Antiviral helicase</fullName>
    </submittedName>
</protein>
<evidence type="ECO:0000256" key="6">
    <source>
        <dbReference type="ARBA" id="ARBA00022806"/>
    </source>
</evidence>
<evidence type="ECO:0000259" key="11">
    <source>
        <dbReference type="PROSITE" id="PS51194"/>
    </source>
</evidence>
<dbReference type="InterPro" id="IPR048392">
    <property type="entry name" value="MTR4-like_stalk"/>
</dbReference>
<dbReference type="Gene3D" id="2.30.30.1160">
    <property type="match status" value="1"/>
</dbReference>